<sequence length="147" mass="16275">MGIEEPSEFKSDLMTFFSLLSLFLPSDALPSSPDNQVGGGERGRRCSTSRRRPFYICPLSPSYILSVCATLRALRPTLCYFCFWAWSGGCEDFRVSLSCAVAGLGLVVVGWRLWLAGLVGWLVGRWKIEVLVLVWALVCGRMGELST</sequence>
<evidence type="ECO:0000256" key="1">
    <source>
        <dbReference type="SAM" id="Phobius"/>
    </source>
</evidence>
<accession>A0A6A6WR68</accession>
<dbReference type="AlphaFoldDB" id="A0A6A6WR68"/>
<proteinExistence type="predicted"/>
<evidence type="ECO:0000313" key="4">
    <source>
        <dbReference type="Proteomes" id="UP000799757"/>
    </source>
</evidence>
<feature type="signal peptide" evidence="2">
    <location>
        <begin position="1"/>
        <end position="28"/>
    </location>
</feature>
<dbReference type="EMBL" id="MU002461">
    <property type="protein sequence ID" value="KAF2786463.1"/>
    <property type="molecule type" value="Genomic_DNA"/>
</dbReference>
<keyword evidence="1" id="KW-0812">Transmembrane</keyword>
<dbReference type="Proteomes" id="UP000799757">
    <property type="component" value="Unassembled WGS sequence"/>
</dbReference>
<evidence type="ECO:0000313" key="3">
    <source>
        <dbReference type="EMBL" id="KAF2786463.1"/>
    </source>
</evidence>
<organism evidence="3 4">
    <name type="scientific">Melanomma pulvis-pyrius CBS 109.77</name>
    <dbReference type="NCBI Taxonomy" id="1314802"/>
    <lineage>
        <taxon>Eukaryota</taxon>
        <taxon>Fungi</taxon>
        <taxon>Dikarya</taxon>
        <taxon>Ascomycota</taxon>
        <taxon>Pezizomycotina</taxon>
        <taxon>Dothideomycetes</taxon>
        <taxon>Pleosporomycetidae</taxon>
        <taxon>Pleosporales</taxon>
        <taxon>Melanommataceae</taxon>
        <taxon>Melanomma</taxon>
    </lineage>
</organism>
<evidence type="ECO:0000256" key="2">
    <source>
        <dbReference type="SAM" id="SignalP"/>
    </source>
</evidence>
<keyword evidence="1" id="KW-1133">Transmembrane helix</keyword>
<feature type="chain" id="PRO_5025673286" evidence="2">
    <location>
        <begin position="29"/>
        <end position="147"/>
    </location>
</feature>
<reference evidence="3" key="1">
    <citation type="journal article" date="2020" name="Stud. Mycol.">
        <title>101 Dothideomycetes genomes: a test case for predicting lifestyles and emergence of pathogens.</title>
        <authorList>
            <person name="Haridas S."/>
            <person name="Albert R."/>
            <person name="Binder M."/>
            <person name="Bloem J."/>
            <person name="Labutti K."/>
            <person name="Salamov A."/>
            <person name="Andreopoulos B."/>
            <person name="Baker S."/>
            <person name="Barry K."/>
            <person name="Bills G."/>
            <person name="Bluhm B."/>
            <person name="Cannon C."/>
            <person name="Castanera R."/>
            <person name="Culley D."/>
            <person name="Daum C."/>
            <person name="Ezra D."/>
            <person name="Gonzalez J."/>
            <person name="Henrissat B."/>
            <person name="Kuo A."/>
            <person name="Liang C."/>
            <person name="Lipzen A."/>
            <person name="Lutzoni F."/>
            <person name="Magnuson J."/>
            <person name="Mondo S."/>
            <person name="Nolan M."/>
            <person name="Ohm R."/>
            <person name="Pangilinan J."/>
            <person name="Park H.-J."/>
            <person name="Ramirez L."/>
            <person name="Alfaro M."/>
            <person name="Sun H."/>
            <person name="Tritt A."/>
            <person name="Yoshinaga Y."/>
            <person name="Zwiers L.-H."/>
            <person name="Turgeon B."/>
            <person name="Goodwin S."/>
            <person name="Spatafora J."/>
            <person name="Crous P."/>
            <person name="Grigoriev I."/>
        </authorList>
    </citation>
    <scope>NUCLEOTIDE SEQUENCE</scope>
    <source>
        <strain evidence="3">CBS 109.77</strain>
    </source>
</reference>
<keyword evidence="1" id="KW-0472">Membrane</keyword>
<feature type="transmembrane region" description="Helical" evidence="1">
    <location>
        <begin position="95"/>
        <end position="114"/>
    </location>
</feature>
<protein>
    <submittedName>
        <fullName evidence="3">Uncharacterized protein</fullName>
    </submittedName>
</protein>
<gene>
    <name evidence="3" type="ORF">K505DRAFT_145268</name>
</gene>
<name>A0A6A6WR68_9PLEO</name>
<keyword evidence="2" id="KW-0732">Signal</keyword>
<keyword evidence="4" id="KW-1185">Reference proteome</keyword>
<feature type="transmembrane region" description="Helical" evidence="1">
    <location>
        <begin position="52"/>
        <end position="74"/>
    </location>
</feature>